<evidence type="ECO:0000313" key="2">
    <source>
        <dbReference type="Proteomes" id="UP000535020"/>
    </source>
</evidence>
<dbReference type="Proteomes" id="UP000535020">
    <property type="component" value="Unassembled WGS sequence"/>
</dbReference>
<gene>
    <name evidence="1" type="ORF">HZF10_15665</name>
</gene>
<proteinExistence type="predicted"/>
<dbReference type="AlphaFoldDB" id="A0A7Y8Y4Q9"/>
<keyword evidence="2" id="KW-1185">Reference proteome</keyword>
<accession>A0A7Y8Y4Q9</accession>
<dbReference type="EMBL" id="JACBJI010000008">
    <property type="protein sequence ID" value="NYA72367.1"/>
    <property type="molecule type" value="Genomic_DNA"/>
</dbReference>
<evidence type="ECO:0000313" key="1">
    <source>
        <dbReference type="EMBL" id="NYA72367.1"/>
    </source>
</evidence>
<protein>
    <recommendedName>
        <fullName evidence="3">Restriction endonuclease</fullName>
    </recommendedName>
</protein>
<sequence>MAGLQLIVNFFQELRIFRLSLRSPKARHCVWRPNVGSNVKSDIMEENLVEKQSRSEELWNSDLIECIQTRLDLEFDDVKVFKGKVLKDIFMHTSKSGGHLLQFGFVDQDIVIYRETIDISDLQKSKTVLLHKNNLKNSSDLIIPKVICELKYNDITSHGLIIYSAYASDIKSIFPDCKYFLAMRYKNSSTANKLGRHGKNFDKIIAFEDKKGQGKYKKGSFQEELKSDLKLKKRFEEFISEIKKELEPKETEFLK</sequence>
<evidence type="ECO:0008006" key="3">
    <source>
        <dbReference type="Google" id="ProtNLM"/>
    </source>
</evidence>
<comment type="caution">
    <text evidence="1">The sequence shown here is derived from an EMBL/GenBank/DDBJ whole genome shotgun (WGS) entry which is preliminary data.</text>
</comment>
<organism evidence="1 2">
    <name type="scientific">Flavobacterium agri</name>
    <dbReference type="NCBI Taxonomy" id="2743471"/>
    <lineage>
        <taxon>Bacteria</taxon>
        <taxon>Pseudomonadati</taxon>
        <taxon>Bacteroidota</taxon>
        <taxon>Flavobacteriia</taxon>
        <taxon>Flavobacteriales</taxon>
        <taxon>Flavobacteriaceae</taxon>
        <taxon>Flavobacterium</taxon>
    </lineage>
</organism>
<name>A0A7Y8Y4Q9_9FLAO</name>
<dbReference type="RefSeq" id="WP_176007177.1">
    <property type="nucleotide sequence ID" value="NZ_JABWMI010000019.1"/>
</dbReference>
<reference evidence="1 2" key="1">
    <citation type="submission" date="2020-07" db="EMBL/GenBank/DDBJ databases">
        <authorList>
            <person name="Sun Q."/>
        </authorList>
    </citation>
    <scope>NUCLEOTIDE SEQUENCE [LARGE SCALE GENOMIC DNA]</scope>
    <source>
        <strain evidence="1 2">MAH-1</strain>
    </source>
</reference>